<evidence type="ECO:0000313" key="2">
    <source>
        <dbReference type="Proteomes" id="UP001459714"/>
    </source>
</evidence>
<reference evidence="1 2" key="1">
    <citation type="submission" date="2024-03" db="EMBL/GenBank/DDBJ databases">
        <title>Bacilli Hybrid Assemblies.</title>
        <authorList>
            <person name="Kovac J."/>
        </authorList>
    </citation>
    <scope>NUCLEOTIDE SEQUENCE [LARGE SCALE GENOMIC DNA]</scope>
    <source>
        <strain evidence="1 2">FSL M8-0022</strain>
    </source>
</reference>
<comment type="caution">
    <text evidence="1">The sequence shown here is derived from an EMBL/GenBank/DDBJ whole genome shotgun (WGS) entry which is preliminary data.</text>
</comment>
<name>A0ABU9K522_9BACI</name>
<evidence type="ECO:0008006" key="3">
    <source>
        <dbReference type="Google" id="ProtNLM"/>
    </source>
</evidence>
<sequence length="250" mass="27308">MALIADVFDVTLIDEATGDVIATTTLQEANIDVSVSENEVRAGKGNVLLASLKVSRDITISLTDAEFKYDWLAKQLGQDVKTGAGIAYATPKWYKVTESSEGELSITLDKQPTDVNSLAIYDTESRKIDSVNYTVSGSVVTFTTGVKDGADVEVRTFKYASPPETQTIEFDSKVFAKGVKAILETVEIDSDENITHVLQYQFDSAVPDGTFTINTQSERNAATQSFNLKVIKPKRSNVVGRLLRFPYNAA</sequence>
<accession>A0ABU9K522</accession>
<evidence type="ECO:0000313" key="1">
    <source>
        <dbReference type="EMBL" id="MEL3959401.1"/>
    </source>
</evidence>
<keyword evidence="2" id="KW-1185">Reference proteome</keyword>
<gene>
    <name evidence="1" type="ORF">NST17_19810</name>
</gene>
<dbReference type="EMBL" id="JBBYAK010000002">
    <property type="protein sequence ID" value="MEL3959401.1"/>
    <property type="molecule type" value="Genomic_DNA"/>
</dbReference>
<proteinExistence type="predicted"/>
<dbReference type="RefSeq" id="WP_342021039.1">
    <property type="nucleotide sequence ID" value="NZ_JBBYAK010000002.1"/>
</dbReference>
<protein>
    <recommendedName>
        <fullName evidence="3">Major tail protein</fullName>
    </recommendedName>
</protein>
<dbReference type="Proteomes" id="UP001459714">
    <property type="component" value="Unassembled WGS sequence"/>
</dbReference>
<organism evidence="1 2">
    <name type="scientific">Caldifermentibacillus hisashii</name>
    <dbReference type="NCBI Taxonomy" id="996558"/>
    <lineage>
        <taxon>Bacteria</taxon>
        <taxon>Bacillati</taxon>
        <taxon>Bacillota</taxon>
        <taxon>Bacilli</taxon>
        <taxon>Bacillales</taxon>
        <taxon>Bacillaceae</taxon>
        <taxon>Caldifermentibacillus</taxon>
    </lineage>
</organism>